<evidence type="ECO:0000256" key="1">
    <source>
        <dbReference type="SAM" id="Phobius"/>
    </source>
</evidence>
<dbReference type="GeneID" id="81123859"/>
<evidence type="ECO:0000313" key="3">
    <source>
        <dbReference type="Proteomes" id="UP001596461"/>
    </source>
</evidence>
<gene>
    <name evidence="2" type="ORF">ACFQL9_06660</name>
</gene>
<keyword evidence="1" id="KW-0472">Membrane</keyword>
<evidence type="ECO:0000313" key="2">
    <source>
        <dbReference type="EMBL" id="MFC7069318.1"/>
    </source>
</evidence>
<sequence>MHPLVRALLAFAVTPAVFAVSFVLVPDPTGAAPVLVALAASAVAVPVAYRAIARAEA</sequence>
<name>A0ABD5WC61_9EURY</name>
<keyword evidence="1" id="KW-0812">Transmembrane</keyword>
<organism evidence="2 3">
    <name type="scientific">Halobaculum lipolyticum</name>
    <dbReference type="NCBI Taxonomy" id="3032001"/>
    <lineage>
        <taxon>Archaea</taxon>
        <taxon>Methanobacteriati</taxon>
        <taxon>Methanobacteriota</taxon>
        <taxon>Stenosarchaea group</taxon>
        <taxon>Halobacteria</taxon>
        <taxon>Halobacteriales</taxon>
        <taxon>Haloferacaceae</taxon>
        <taxon>Halobaculum</taxon>
    </lineage>
</organism>
<keyword evidence="1" id="KW-1133">Transmembrane helix</keyword>
<dbReference type="RefSeq" id="WP_284032036.1">
    <property type="nucleotide sequence ID" value="NZ_CP126154.1"/>
</dbReference>
<protein>
    <submittedName>
        <fullName evidence="2">Uncharacterized protein</fullName>
    </submittedName>
</protein>
<reference evidence="2 3" key="1">
    <citation type="journal article" date="2019" name="Int. J. Syst. Evol. Microbiol.">
        <title>The Global Catalogue of Microorganisms (GCM) 10K type strain sequencing project: providing services to taxonomists for standard genome sequencing and annotation.</title>
        <authorList>
            <consortium name="The Broad Institute Genomics Platform"/>
            <consortium name="The Broad Institute Genome Sequencing Center for Infectious Disease"/>
            <person name="Wu L."/>
            <person name="Ma J."/>
        </authorList>
    </citation>
    <scope>NUCLEOTIDE SEQUENCE [LARGE SCALE GENOMIC DNA]</scope>
    <source>
        <strain evidence="2 3">DT31</strain>
    </source>
</reference>
<dbReference type="AlphaFoldDB" id="A0ABD5WC61"/>
<comment type="caution">
    <text evidence="2">The sequence shown here is derived from an EMBL/GenBank/DDBJ whole genome shotgun (WGS) entry which is preliminary data.</text>
</comment>
<dbReference type="Proteomes" id="UP001596461">
    <property type="component" value="Unassembled WGS sequence"/>
</dbReference>
<proteinExistence type="predicted"/>
<dbReference type="EMBL" id="JBHTAH010000004">
    <property type="protein sequence ID" value="MFC7069318.1"/>
    <property type="molecule type" value="Genomic_DNA"/>
</dbReference>
<accession>A0ABD5WC61</accession>
<feature type="transmembrane region" description="Helical" evidence="1">
    <location>
        <begin position="29"/>
        <end position="49"/>
    </location>
</feature>
<keyword evidence="3" id="KW-1185">Reference proteome</keyword>